<accession>A0AAE0C0B7</accession>
<sequence>MSMSQRRRFSQYWAGNPSNGSFGFSPPAIHRANQYARELEAVLPLQQSFQIRTELRKLRAQSAPPSRPRNSVDVEFYSQRDSAETPLPQLRSYSGYSENFSYTSSRLRPAHFAPGSVDSRTPAAEEGFTGTGKFEDLEPQRMTPRISIKTTRREPTQGSPERSYGNSGALRHEETTASSPTALEQQIYDEWSVVSAKRKHLSEARAKLRQQQERLSKDGEKLRIAKQQLQEDAEQVALERHQLQQQRQGLQRDAPMQEQELDRLRGERARTGAMVEAIALERRKLCQERLKAEDELKQLQRELEASGHHLTPMMPDRVPDDFRN</sequence>
<comment type="caution">
    <text evidence="2">The sequence shown here is derived from an EMBL/GenBank/DDBJ whole genome shotgun (WGS) entry which is preliminary data.</text>
</comment>
<evidence type="ECO:0000313" key="2">
    <source>
        <dbReference type="EMBL" id="KAK3246041.1"/>
    </source>
</evidence>
<reference evidence="2 3" key="1">
    <citation type="journal article" date="2015" name="Genome Biol. Evol.">
        <title>Comparative Genomics of a Bacterivorous Green Alga Reveals Evolutionary Causalities and Consequences of Phago-Mixotrophic Mode of Nutrition.</title>
        <authorList>
            <person name="Burns J.A."/>
            <person name="Paasch A."/>
            <person name="Narechania A."/>
            <person name="Kim E."/>
        </authorList>
    </citation>
    <scope>NUCLEOTIDE SEQUENCE [LARGE SCALE GENOMIC DNA]</scope>
    <source>
        <strain evidence="2 3">PLY_AMNH</strain>
    </source>
</reference>
<feature type="compositionally biased region" description="Polar residues" evidence="1">
    <location>
        <begin position="156"/>
        <end position="166"/>
    </location>
</feature>
<evidence type="ECO:0000256" key="1">
    <source>
        <dbReference type="SAM" id="MobiDB-lite"/>
    </source>
</evidence>
<protein>
    <submittedName>
        <fullName evidence="2">Uncharacterized protein</fullName>
    </submittedName>
</protein>
<evidence type="ECO:0000313" key="3">
    <source>
        <dbReference type="Proteomes" id="UP001190700"/>
    </source>
</evidence>
<dbReference type="Proteomes" id="UP001190700">
    <property type="component" value="Unassembled WGS sequence"/>
</dbReference>
<dbReference type="EMBL" id="LGRX02030148">
    <property type="protein sequence ID" value="KAK3246041.1"/>
    <property type="molecule type" value="Genomic_DNA"/>
</dbReference>
<keyword evidence="3" id="KW-1185">Reference proteome</keyword>
<feature type="region of interest" description="Disordered" evidence="1">
    <location>
        <begin position="302"/>
        <end position="324"/>
    </location>
</feature>
<dbReference type="AlphaFoldDB" id="A0AAE0C0B7"/>
<feature type="region of interest" description="Disordered" evidence="1">
    <location>
        <begin position="112"/>
        <end position="183"/>
    </location>
</feature>
<organism evidence="2 3">
    <name type="scientific">Cymbomonas tetramitiformis</name>
    <dbReference type="NCBI Taxonomy" id="36881"/>
    <lineage>
        <taxon>Eukaryota</taxon>
        <taxon>Viridiplantae</taxon>
        <taxon>Chlorophyta</taxon>
        <taxon>Pyramimonadophyceae</taxon>
        <taxon>Pyramimonadales</taxon>
        <taxon>Pyramimonadaceae</taxon>
        <taxon>Cymbomonas</taxon>
    </lineage>
</organism>
<gene>
    <name evidence="2" type="ORF">CYMTET_44412</name>
</gene>
<feature type="region of interest" description="Disordered" evidence="1">
    <location>
        <begin position="58"/>
        <end position="95"/>
    </location>
</feature>
<name>A0AAE0C0B7_9CHLO</name>
<proteinExistence type="predicted"/>